<reference evidence="1 2" key="1">
    <citation type="journal article" date="2014" name="Int. J. Syst. Evol. Microbiol.">
        <title>Complete genome sequence of Corynebacterium casei LMG S-19264T (=DSM 44701T), isolated from a smear-ripened cheese.</title>
        <authorList>
            <consortium name="US DOE Joint Genome Institute (JGI-PGF)"/>
            <person name="Walter F."/>
            <person name="Albersmeier A."/>
            <person name="Kalinowski J."/>
            <person name="Ruckert C."/>
        </authorList>
    </citation>
    <scope>NUCLEOTIDE SEQUENCE [LARGE SCALE GENOMIC DNA]</scope>
    <source>
        <strain evidence="1 2">IBRC-M 10912</strain>
    </source>
</reference>
<dbReference type="RefSeq" id="WP_246976442.1">
    <property type="nucleotide sequence ID" value="NZ_CP095398.1"/>
</dbReference>
<sequence length="144" mass="16338">MNVERTVSELQELRETLAERGQVRVSHDLKNRGVIRIDGLEFPPGWETHDGSRRGAILLDLPEEYPQYRPQIYVTEAMQFRGNRPPVMAPERFDGGGRWALVDVFATEAEWDPETDDLTTVVEALERRLRACGGADATSDAENR</sequence>
<proteinExistence type="predicted"/>
<evidence type="ECO:0000313" key="1">
    <source>
        <dbReference type="EMBL" id="MFC4248719.1"/>
    </source>
</evidence>
<dbReference type="EMBL" id="JBHSDJ010000127">
    <property type="protein sequence ID" value="MFC4248719.1"/>
    <property type="molecule type" value="Genomic_DNA"/>
</dbReference>
<dbReference type="AlphaFoldDB" id="A0ABD5P332"/>
<evidence type="ECO:0000313" key="2">
    <source>
        <dbReference type="Proteomes" id="UP001595821"/>
    </source>
</evidence>
<name>A0ABD5P332_9EURY</name>
<dbReference type="Proteomes" id="UP001595821">
    <property type="component" value="Unassembled WGS sequence"/>
</dbReference>
<comment type="caution">
    <text evidence="1">The sequence shown here is derived from an EMBL/GenBank/DDBJ whole genome shotgun (WGS) entry which is preliminary data.</text>
</comment>
<accession>A0ABD5P332</accession>
<gene>
    <name evidence="1" type="ORF">ACFOZ7_17600</name>
</gene>
<protein>
    <submittedName>
        <fullName evidence="1">Uncharacterized protein</fullName>
    </submittedName>
</protein>
<organism evidence="1 2">
    <name type="scientific">Natribaculum luteum</name>
    <dbReference type="NCBI Taxonomy" id="1586232"/>
    <lineage>
        <taxon>Archaea</taxon>
        <taxon>Methanobacteriati</taxon>
        <taxon>Methanobacteriota</taxon>
        <taxon>Stenosarchaea group</taxon>
        <taxon>Halobacteria</taxon>
        <taxon>Halobacteriales</taxon>
        <taxon>Natrialbaceae</taxon>
        <taxon>Natribaculum</taxon>
    </lineage>
</organism>
<dbReference type="GeneID" id="71856076"/>